<proteinExistence type="predicted"/>
<accession>C7M004</accession>
<dbReference type="Pfam" id="PF12079">
    <property type="entry name" value="DUF3558"/>
    <property type="match status" value="1"/>
</dbReference>
<dbReference type="Proteomes" id="UP000000771">
    <property type="component" value="Chromosome"/>
</dbReference>
<feature type="chain" id="PRO_5039108827" description="DUF3558 domain-containing protein" evidence="2">
    <location>
        <begin position="22"/>
        <end position="182"/>
    </location>
</feature>
<gene>
    <name evidence="3" type="ordered locus">Afer_1386</name>
</gene>
<dbReference type="AlphaFoldDB" id="C7M004"/>
<dbReference type="EMBL" id="CP001631">
    <property type="protein sequence ID" value="ACU54312.1"/>
    <property type="molecule type" value="Genomic_DNA"/>
</dbReference>
<evidence type="ECO:0000256" key="2">
    <source>
        <dbReference type="SAM" id="SignalP"/>
    </source>
</evidence>
<evidence type="ECO:0008006" key="5">
    <source>
        <dbReference type="Google" id="ProtNLM"/>
    </source>
</evidence>
<feature type="region of interest" description="Disordered" evidence="1">
    <location>
        <begin position="24"/>
        <end position="45"/>
    </location>
</feature>
<dbReference type="InterPro" id="IPR024520">
    <property type="entry name" value="DUF3558"/>
</dbReference>
<evidence type="ECO:0000256" key="1">
    <source>
        <dbReference type="SAM" id="MobiDB-lite"/>
    </source>
</evidence>
<sequence length="182" mass="18597">MRIAALAATAAAMLAGCGATTATSTTSTAASSSPKPQPIAATHLPDPCSLVTTSEASAALQVPLRQTQDESTAGYRSCDWVNTTSSLSAGRGSTMNLYFYPGPTISQASDYRALEAQGHFAPTEIDGYPAIVAGAEYEVDLGSVLVTGVAFSTVSPQASSGAERTTIATAIRRLCTLVRCVA</sequence>
<reference evidence="3 4" key="1">
    <citation type="journal article" date="2009" name="Stand. Genomic Sci.">
        <title>Complete genome sequence of Acidimicrobium ferrooxidans type strain (ICP).</title>
        <authorList>
            <person name="Clum A."/>
            <person name="Nolan M."/>
            <person name="Lang E."/>
            <person name="Glavina Del Rio T."/>
            <person name="Tice H."/>
            <person name="Copeland A."/>
            <person name="Cheng J.F."/>
            <person name="Lucas S."/>
            <person name="Chen F."/>
            <person name="Bruce D."/>
            <person name="Goodwin L."/>
            <person name="Pitluck S."/>
            <person name="Ivanova N."/>
            <person name="Mavrommatis K."/>
            <person name="Mikhailova N."/>
            <person name="Pati A."/>
            <person name="Chen A."/>
            <person name="Palaniappan K."/>
            <person name="Goker M."/>
            <person name="Spring S."/>
            <person name="Land M."/>
            <person name="Hauser L."/>
            <person name="Chang Y.J."/>
            <person name="Jeffries C.C."/>
            <person name="Chain P."/>
            <person name="Bristow J."/>
            <person name="Eisen J.A."/>
            <person name="Markowitz V."/>
            <person name="Hugenholtz P."/>
            <person name="Kyrpides N.C."/>
            <person name="Klenk H.P."/>
            <person name="Lapidus A."/>
        </authorList>
    </citation>
    <scope>NUCLEOTIDE SEQUENCE [LARGE SCALE GENOMIC DNA]</scope>
    <source>
        <strain evidence="4">DSM 10331 / JCM 15462 / NBRC 103882 / ICP</strain>
    </source>
</reference>
<dbReference type="KEGG" id="afo:Afer_1386"/>
<name>C7M004_ACIFD</name>
<dbReference type="HOGENOM" id="CLU_1479036_0_0_11"/>
<protein>
    <recommendedName>
        <fullName evidence="5">DUF3558 domain-containing protein</fullName>
    </recommendedName>
</protein>
<evidence type="ECO:0000313" key="4">
    <source>
        <dbReference type="Proteomes" id="UP000000771"/>
    </source>
</evidence>
<keyword evidence="2" id="KW-0732">Signal</keyword>
<keyword evidence="4" id="KW-1185">Reference proteome</keyword>
<organism evidence="3 4">
    <name type="scientific">Acidimicrobium ferrooxidans (strain DSM 10331 / JCM 15462 / NBRC 103882 / ICP)</name>
    <dbReference type="NCBI Taxonomy" id="525909"/>
    <lineage>
        <taxon>Bacteria</taxon>
        <taxon>Bacillati</taxon>
        <taxon>Actinomycetota</taxon>
        <taxon>Acidimicrobiia</taxon>
        <taxon>Acidimicrobiales</taxon>
        <taxon>Acidimicrobiaceae</taxon>
        <taxon>Acidimicrobium</taxon>
    </lineage>
</organism>
<evidence type="ECO:0000313" key="3">
    <source>
        <dbReference type="EMBL" id="ACU54312.1"/>
    </source>
</evidence>
<dbReference type="PROSITE" id="PS51257">
    <property type="entry name" value="PROKAR_LIPOPROTEIN"/>
    <property type="match status" value="1"/>
</dbReference>
<feature type="signal peptide" evidence="2">
    <location>
        <begin position="1"/>
        <end position="21"/>
    </location>
</feature>
<feature type="compositionally biased region" description="Low complexity" evidence="1">
    <location>
        <begin position="24"/>
        <end position="33"/>
    </location>
</feature>